<feature type="domain" description="4Fe-4S ferredoxin-type" evidence="20">
    <location>
        <begin position="201"/>
        <end position="231"/>
    </location>
</feature>
<dbReference type="GO" id="GO:0006099">
    <property type="term" value="P:tricarboxylic acid cycle"/>
    <property type="evidence" value="ECO:0007669"/>
    <property type="project" value="UniProtKB-UniPathway"/>
</dbReference>
<dbReference type="PANTHER" id="PTHR11921:SF29">
    <property type="entry name" value="SUCCINATE DEHYDROGENASE [UBIQUINONE] IRON-SULFUR SUBUNIT, MITOCHONDRIAL"/>
    <property type="match status" value="1"/>
</dbReference>
<evidence type="ECO:0000259" key="20">
    <source>
        <dbReference type="PROSITE" id="PS51379"/>
    </source>
</evidence>
<gene>
    <name evidence="21" type="ORF">B9Z65_2761</name>
    <name evidence="22" type="ORF">C1H76_2584</name>
</gene>
<dbReference type="GO" id="GO:0022904">
    <property type="term" value="P:respiratory electron transport chain"/>
    <property type="evidence" value="ECO:0007669"/>
    <property type="project" value="TreeGrafter"/>
</dbReference>
<dbReference type="NCBIfam" id="TIGR00384">
    <property type="entry name" value="dhsB"/>
    <property type="match status" value="1"/>
</dbReference>
<evidence type="ECO:0000256" key="10">
    <source>
        <dbReference type="ARBA" id="ARBA00022714"/>
    </source>
</evidence>
<dbReference type="PANTHER" id="PTHR11921">
    <property type="entry name" value="SUCCINATE DEHYDROGENASE IRON-SULFUR PROTEIN"/>
    <property type="match status" value="1"/>
</dbReference>
<dbReference type="InterPro" id="IPR017896">
    <property type="entry name" value="4Fe4S_Fe-S-bd"/>
</dbReference>
<dbReference type="GO" id="GO:0009055">
    <property type="term" value="F:electron transfer activity"/>
    <property type="evidence" value="ECO:0007669"/>
    <property type="project" value="InterPro"/>
</dbReference>
<evidence type="ECO:0000256" key="5">
    <source>
        <dbReference type="ARBA" id="ARBA00012792"/>
    </source>
</evidence>
<evidence type="ECO:0000256" key="3">
    <source>
        <dbReference type="ARBA" id="ARBA00009433"/>
    </source>
</evidence>
<dbReference type="OrthoDB" id="1696654at2759"/>
<comment type="pathway">
    <text evidence="2 18">Carbohydrate metabolism; tricarboxylic acid cycle; fumarate from succinate (eukaryal route): step 1/1.</text>
</comment>
<dbReference type="PROSITE" id="PS00198">
    <property type="entry name" value="4FE4S_FER_1"/>
    <property type="match status" value="1"/>
</dbReference>
<keyword evidence="10 18" id="KW-0001">2Fe-2S</keyword>
<keyword evidence="22" id="KW-0830">Ubiquinone</keyword>
<evidence type="ECO:0000256" key="14">
    <source>
        <dbReference type="ARBA" id="ARBA00023004"/>
    </source>
</evidence>
<keyword evidence="18" id="KW-0999">Mitochondrion inner membrane</keyword>
<organism evidence="21 23">
    <name type="scientific">Elsinoe australis</name>
    <dbReference type="NCBI Taxonomy" id="40998"/>
    <lineage>
        <taxon>Eukaryota</taxon>
        <taxon>Fungi</taxon>
        <taxon>Dikarya</taxon>
        <taxon>Ascomycota</taxon>
        <taxon>Pezizomycotina</taxon>
        <taxon>Dothideomycetes</taxon>
        <taxon>Dothideomycetidae</taxon>
        <taxon>Myriangiales</taxon>
        <taxon>Elsinoaceae</taxon>
        <taxon>Elsinoe</taxon>
    </lineage>
</organism>
<feature type="domain" description="2Fe-2S ferredoxin-type" evidence="19">
    <location>
        <begin position="80"/>
        <end position="159"/>
    </location>
</feature>
<evidence type="ECO:0000256" key="13">
    <source>
        <dbReference type="ARBA" id="ARBA00023002"/>
    </source>
</evidence>
<reference evidence="21 23" key="1">
    <citation type="submission" date="2017-05" db="EMBL/GenBank/DDBJ databases">
        <title>Draft genome sequence of Elsinoe australis.</title>
        <authorList>
            <person name="Cheng Q."/>
        </authorList>
    </citation>
    <scope>NUCLEOTIDE SEQUENCE [LARGE SCALE GENOMIC DNA]</scope>
    <source>
        <strain evidence="21 23">NL1</strain>
    </source>
</reference>
<dbReference type="InterPro" id="IPR004489">
    <property type="entry name" value="Succ_DH/fum_Rdtase_Fe-S"/>
</dbReference>
<evidence type="ECO:0000313" key="21">
    <source>
        <dbReference type="EMBL" id="PSK55372.1"/>
    </source>
</evidence>
<evidence type="ECO:0000256" key="6">
    <source>
        <dbReference type="ARBA" id="ARBA00016766"/>
    </source>
</evidence>
<evidence type="ECO:0000256" key="17">
    <source>
        <dbReference type="ARBA" id="ARBA00049220"/>
    </source>
</evidence>
<evidence type="ECO:0000256" key="8">
    <source>
        <dbReference type="ARBA" id="ARBA00022485"/>
    </source>
</evidence>
<dbReference type="Gene3D" id="3.10.20.30">
    <property type="match status" value="1"/>
</dbReference>
<comment type="similarity">
    <text evidence="3 18">Belongs to the succinate dehydrogenase/fumarate reductase iron-sulfur protein family.</text>
</comment>
<dbReference type="EC" id="1.3.5.1" evidence="5 18"/>
<dbReference type="InterPro" id="IPR017900">
    <property type="entry name" value="4Fe4S_Fe_S_CS"/>
</dbReference>
<dbReference type="Pfam" id="PF13085">
    <property type="entry name" value="Fer2_3"/>
    <property type="match status" value="1"/>
</dbReference>
<dbReference type="InterPro" id="IPR009051">
    <property type="entry name" value="Helical_ferredxn"/>
</dbReference>
<sequence length="298" mass="33863">MASLRLAASRLAPRAPLAFRRTMATHAPEPIPAPADHIPSPSRNIIPEKQTKTIEDPTAEKEAKIKTFHIYRWNPDEPTAKPRMQTYTLDLNKTGPMMLDALIRIKNEVDPTLTFRRSCREGICGSCAMNIDGVNTLACLCRIPPTTEKETKIYPLPHTYVVKDLVPDLTQFYKQYRSIKPYLQRDTPAPDGKEYRMSKEDRRKLDGMYECILCACCSTACPSYWWNSEEYLGPAVLMQAYRWIADSRDEQTAARKDQLNNSMSLYRCHTILNCSRTCPKGLNPALAIAEIKKSMALS</sequence>
<reference evidence="22 24" key="2">
    <citation type="submission" date="2018-02" db="EMBL/GenBank/DDBJ databases">
        <title>Draft genome sequences of Elsinoe sp., causing black scab on jojoba.</title>
        <authorList>
            <person name="Stodart B."/>
            <person name="Jeffress S."/>
            <person name="Ash G."/>
            <person name="Arun Chinnappa K."/>
        </authorList>
    </citation>
    <scope>NUCLEOTIDE SEQUENCE [LARGE SCALE GENOMIC DNA]</scope>
    <source>
        <strain evidence="22 24">Hillstone_2</strain>
    </source>
</reference>
<dbReference type="InterPro" id="IPR050573">
    <property type="entry name" value="SDH/FRD_Iron-Sulfur"/>
</dbReference>
<accession>A0A2P8A4I4</accession>
<keyword evidence="15 18" id="KW-0411">Iron-sulfur</keyword>
<dbReference type="Proteomes" id="UP000308133">
    <property type="component" value="Unassembled WGS sequence"/>
</dbReference>
<dbReference type="SUPFAM" id="SSF54292">
    <property type="entry name" value="2Fe-2S ferredoxin-like"/>
    <property type="match status" value="1"/>
</dbReference>
<keyword evidence="14 18" id="KW-0408">Iron</keyword>
<evidence type="ECO:0000313" key="23">
    <source>
        <dbReference type="Proteomes" id="UP000243723"/>
    </source>
</evidence>
<dbReference type="GO" id="GO:0008177">
    <property type="term" value="F:succinate dehydrogenase (quinone) activity"/>
    <property type="evidence" value="ECO:0007669"/>
    <property type="project" value="UniProtKB-EC"/>
</dbReference>
<evidence type="ECO:0000256" key="2">
    <source>
        <dbReference type="ARBA" id="ARBA00004788"/>
    </source>
</evidence>
<dbReference type="FunFam" id="3.10.20.30:FF:000007">
    <property type="entry name" value="Succinate dehydrogenase [ubiquinone] iron-sulfur subunit, mitochondrial"/>
    <property type="match status" value="1"/>
</dbReference>
<evidence type="ECO:0000259" key="19">
    <source>
        <dbReference type="PROSITE" id="PS51085"/>
    </source>
</evidence>
<keyword evidence="18" id="KW-0496">Mitochondrion</keyword>
<keyword evidence="23" id="KW-1185">Reference proteome</keyword>
<keyword evidence="13" id="KW-0560">Oxidoreductase</keyword>
<evidence type="ECO:0000256" key="9">
    <source>
        <dbReference type="ARBA" id="ARBA00022532"/>
    </source>
</evidence>
<dbReference type="UniPathway" id="UPA00223">
    <property type="reaction ID" value="UER01006"/>
</dbReference>
<dbReference type="NCBIfam" id="NF004616">
    <property type="entry name" value="PRK05950.1"/>
    <property type="match status" value="1"/>
</dbReference>
<comment type="cofactor">
    <cofactor evidence="18">
        <name>[4Fe-4S] cluster</name>
        <dbReference type="ChEBI" id="CHEBI:49883"/>
    </cofactor>
    <text evidence="18">Binds 1 [4Fe-4S] cluster.</text>
</comment>
<dbReference type="AlphaFoldDB" id="A0A2P8A4I4"/>
<dbReference type="GO" id="GO:0046872">
    <property type="term" value="F:metal ion binding"/>
    <property type="evidence" value="ECO:0007669"/>
    <property type="project" value="UniProtKB-KW"/>
</dbReference>
<dbReference type="EMBL" id="NHZQ01000067">
    <property type="protein sequence ID" value="PSK55372.1"/>
    <property type="molecule type" value="Genomic_DNA"/>
</dbReference>
<dbReference type="InterPro" id="IPR001041">
    <property type="entry name" value="2Fe-2S_ferredoxin-type"/>
</dbReference>
<comment type="caution">
    <text evidence="21">The sequence shown here is derived from an EMBL/GenBank/DDBJ whole genome shotgun (WGS) entry which is preliminary data.</text>
</comment>
<evidence type="ECO:0000256" key="4">
    <source>
        <dbReference type="ARBA" id="ARBA00011421"/>
    </source>
</evidence>
<dbReference type="SUPFAM" id="SSF46548">
    <property type="entry name" value="alpha-helical ferredoxin"/>
    <property type="match status" value="1"/>
</dbReference>
<comment type="cofactor">
    <cofactor evidence="18">
        <name>[2Fe-2S] cluster</name>
        <dbReference type="ChEBI" id="CHEBI:190135"/>
    </cofactor>
    <text evidence="18">Binds 1 [2Fe-2S] cluster.</text>
</comment>
<dbReference type="Pfam" id="PF13534">
    <property type="entry name" value="Fer4_17"/>
    <property type="match status" value="1"/>
</dbReference>
<keyword evidence="7" id="KW-0813">Transport</keyword>
<dbReference type="FunFam" id="1.10.1060.10:FF:000001">
    <property type="entry name" value="Succinate dehydrogenase iron-sulfur subunit SdhB"/>
    <property type="match status" value="1"/>
</dbReference>
<evidence type="ECO:0000256" key="16">
    <source>
        <dbReference type="ARBA" id="ARBA00023291"/>
    </source>
</evidence>
<evidence type="ECO:0000256" key="18">
    <source>
        <dbReference type="RuleBase" id="RU361237"/>
    </source>
</evidence>
<dbReference type="PROSITE" id="PS51085">
    <property type="entry name" value="2FE2S_FER_2"/>
    <property type="match status" value="1"/>
</dbReference>
<dbReference type="GO" id="GO:0051539">
    <property type="term" value="F:4 iron, 4 sulfur cluster binding"/>
    <property type="evidence" value="ECO:0007669"/>
    <property type="project" value="UniProtKB-KW"/>
</dbReference>
<dbReference type="InterPro" id="IPR025192">
    <property type="entry name" value="Succ_DH/fum_Rdtase_N"/>
</dbReference>
<comment type="subcellular location">
    <subcellularLocation>
        <location evidence="1 18">Mitochondrion inner membrane</location>
        <topology evidence="1 18">Peripheral membrane protein</topology>
        <orientation evidence="1 18">Matrix side</orientation>
    </subcellularLocation>
</comment>
<comment type="cofactor">
    <cofactor evidence="18">
        <name>[3Fe-4S] cluster</name>
        <dbReference type="ChEBI" id="CHEBI:21137"/>
    </cofactor>
    <text evidence="18">Binds 1 [3Fe-4S] cluster.</text>
</comment>
<dbReference type="GO" id="GO:0051537">
    <property type="term" value="F:2 iron, 2 sulfur cluster binding"/>
    <property type="evidence" value="ECO:0007669"/>
    <property type="project" value="UniProtKB-KW"/>
</dbReference>
<dbReference type="PROSITE" id="PS00197">
    <property type="entry name" value="2FE2S_FER_1"/>
    <property type="match status" value="1"/>
</dbReference>
<comment type="catalytic activity">
    <reaction evidence="17">
        <text>a quinone + succinate = fumarate + a quinol</text>
        <dbReference type="Rhea" id="RHEA:40523"/>
        <dbReference type="ChEBI" id="CHEBI:24646"/>
        <dbReference type="ChEBI" id="CHEBI:29806"/>
        <dbReference type="ChEBI" id="CHEBI:30031"/>
        <dbReference type="ChEBI" id="CHEBI:132124"/>
        <dbReference type="EC" id="1.3.5.1"/>
    </reaction>
</comment>
<dbReference type="Proteomes" id="UP000243723">
    <property type="component" value="Unassembled WGS sequence"/>
</dbReference>
<keyword evidence="8 18" id="KW-0004">4Fe-4S</keyword>
<comment type="function">
    <text evidence="18">Iron-sulfur protein (IP) subunit of succinate dehydrogenase (SDH) that is involved in complex II of the mitochondrial electron transport chain and is responsible for transferring electrons from succinate to ubiquinone (coenzyme Q).</text>
</comment>
<keyword evidence="9" id="KW-0816">Tricarboxylic acid cycle</keyword>
<dbReference type="PROSITE" id="PS51379">
    <property type="entry name" value="4FE4S_FER_2"/>
    <property type="match status" value="1"/>
</dbReference>
<keyword evidence="16 18" id="KW-0003">3Fe-4S</keyword>
<keyword evidence="11 18" id="KW-0479">Metal-binding</keyword>
<evidence type="ECO:0000256" key="1">
    <source>
        <dbReference type="ARBA" id="ARBA00004443"/>
    </source>
</evidence>
<dbReference type="EMBL" id="PTQR01000030">
    <property type="protein sequence ID" value="TKX25351.1"/>
    <property type="molecule type" value="Genomic_DNA"/>
</dbReference>
<evidence type="ECO:0000256" key="12">
    <source>
        <dbReference type="ARBA" id="ARBA00022982"/>
    </source>
</evidence>
<proteinExistence type="inferred from homology"/>
<evidence type="ECO:0000256" key="11">
    <source>
        <dbReference type="ARBA" id="ARBA00022723"/>
    </source>
</evidence>
<dbReference type="GO" id="GO:0005743">
    <property type="term" value="C:mitochondrial inner membrane"/>
    <property type="evidence" value="ECO:0007669"/>
    <property type="project" value="UniProtKB-SubCell"/>
</dbReference>
<keyword evidence="12" id="KW-0249">Electron transport</keyword>
<dbReference type="InterPro" id="IPR012675">
    <property type="entry name" value="Beta-grasp_dom_sf"/>
</dbReference>
<dbReference type="InterPro" id="IPR006058">
    <property type="entry name" value="2Fe2S_fd_BS"/>
</dbReference>
<comment type="subunit">
    <text evidence="4">Component of complex II composed of four subunits: a flavoprotein (FP), an iron-sulfur protein (IP), and a cytochrome b composed of a large and a small subunit.</text>
</comment>
<evidence type="ECO:0000313" key="22">
    <source>
        <dbReference type="EMBL" id="TKX25351.1"/>
    </source>
</evidence>
<dbReference type="STRING" id="40998.A0A2P8A4I4"/>
<dbReference type="Gene3D" id="1.10.1060.10">
    <property type="entry name" value="Alpha-helical ferredoxin"/>
    <property type="match status" value="1"/>
</dbReference>
<evidence type="ECO:0000313" key="24">
    <source>
        <dbReference type="Proteomes" id="UP000308133"/>
    </source>
</evidence>
<keyword evidence="18" id="KW-0472">Membrane</keyword>
<protein>
    <recommendedName>
        <fullName evidence="6 18">Succinate dehydrogenase [ubiquinone] iron-sulfur subunit, mitochondrial</fullName>
        <ecNumber evidence="5 18">1.3.5.1</ecNumber>
    </recommendedName>
</protein>
<name>A0A2P8A4I4_9PEZI</name>
<dbReference type="InterPro" id="IPR036010">
    <property type="entry name" value="2Fe-2S_ferredoxin-like_sf"/>
</dbReference>
<evidence type="ECO:0000256" key="15">
    <source>
        <dbReference type="ARBA" id="ARBA00023014"/>
    </source>
</evidence>
<evidence type="ECO:0000256" key="7">
    <source>
        <dbReference type="ARBA" id="ARBA00022448"/>
    </source>
</evidence>
<dbReference type="GO" id="GO:0051538">
    <property type="term" value="F:3 iron, 4 sulfur cluster binding"/>
    <property type="evidence" value="ECO:0007669"/>
    <property type="project" value="UniProtKB-KW"/>
</dbReference>